<dbReference type="InterPro" id="IPR006076">
    <property type="entry name" value="FAD-dep_OxRdtase"/>
</dbReference>
<dbReference type="EMBL" id="QFYP01000001">
    <property type="protein sequence ID" value="RAK61467.1"/>
    <property type="molecule type" value="Genomic_DNA"/>
</dbReference>
<dbReference type="PANTHER" id="PTHR43422">
    <property type="entry name" value="THIAMINE THIAZOLE SYNTHASE"/>
    <property type="match status" value="1"/>
</dbReference>
<name>A0A328B3P5_9CAUL</name>
<comment type="caution">
    <text evidence="3">The sequence shown here is derived from an EMBL/GenBank/DDBJ whole genome shotgun (WGS) entry which is preliminary data.</text>
</comment>
<evidence type="ECO:0000256" key="1">
    <source>
        <dbReference type="ARBA" id="ARBA00023002"/>
    </source>
</evidence>
<dbReference type="Pfam" id="PF01266">
    <property type="entry name" value="DAO"/>
    <property type="match status" value="1"/>
</dbReference>
<dbReference type="Proteomes" id="UP000249842">
    <property type="component" value="Unassembled WGS sequence"/>
</dbReference>
<proteinExistence type="predicted"/>
<protein>
    <submittedName>
        <fullName evidence="3">FAD-dependent oxidoreductase</fullName>
    </submittedName>
</protein>
<dbReference type="PANTHER" id="PTHR43422:SF3">
    <property type="entry name" value="THIAMINE THIAZOLE SYNTHASE"/>
    <property type="match status" value="1"/>
</dbReference>
<organism evidence="3 4">
    <name type="scientific">Phenylobacterium hankyongense</name>
    <dbReference type="NCBI Taxonomy" id="1813876"/>
    <lineage>
        <taxon>Bacteria</taxon>
        <taxon>Pseudomonadati</taxon>
        <taxon>Pseudomonadota</taxon>
        <taxon>Alphaproteobacteria</taxon>
        <taxon>Caulobacterales</taxon>
        <taxon>Caulobacteraceae</taxon>
        <taxon>Phenylobacterium</taxon>
    </lineage>
</organism>
<sequence>MTERVLVIGAGMAGLWTALALAPTGREVLLLERDPPPPPGGVEAAFSDWTRRGVGHLRHSHAFLARLRLLIRDQHPELLAELLAAGCRELGFDGTLTALHRRAYTPEPVDGDLVILTSRRTTLEWVMRRYVERLPGVSIRSETFVRALRIAPGPTPVVTGVEIDGPEGPLELTADLVVDAAGRTSSALEQLVAAGAAVGEASEGAGVIYFTRHYRLNPDASEPPRGGKGPATGDLGYLKFGVFPGDNGCFSVTLCVPEVEEELRKAVVDPAMFDAICAQLPGPAAWVEPERASGVSRVFGMGQLESLWRDLAPGGRPAVLGYFAVGDSLARTNPLYGRGCSFAAVCAYLLRDALEATPDPAQRLLRYRAGADTELRPYYQVMRDADRAAVRRARQMLTPAYRPTLKARLTRSFFQDGVAIAVRSDVELLRAALRGFHMLEHPQAWLKRPANLAKVLRYWARGRRRNAEAYPAKAGPGREEMMTAVGLSPSLDIERLRAQAA</sequence>
<dbReference type="SUPFAM" id="SSF51905">
    <property type="entry name" value="FAD/NAD(P)-binding domain"/>
    <property type="match status" value="1"/>
</dbReference>
<accession>A0A328B3P5</accession>
<dbReference type="InterPro" id="IPR036188">
    <property type="entry name" value="FAD/NAD-bd_sf"/>
</dbReference>
<keyword evidence="1" id="KW-0560">Oxidoreductase</keyword>
<gene>
    <name evidence="3" type="ORF">DJ021_17480</name>
</gene>
<evidence type="ECO:0000313" key="3">
    <source>
        <dbReference type="EMBL" id="RAK61467.1"/>
    </source>
</evidence>
<feature type="domain" description="FAD dependent oxidoreductase" evidence="2">
    <location>
        <begin position="4"/>
        <end position="81"/>
    </location>
</feature>
<dbReference type="Gene3D" id="3.50.50.60">
    <property type="entry name" value="FAD/NAD(P)-binding domain"/>
    <property type="match status" value="1"/>
</dbReference>
<dbReference type="OrthoDB" id="5499180at2"/>
<keyword evidence="4" id="KW-1185">Reference proteome</keyword>
<reference evidence="4" key="1">
    <citation type="submission" date="2018-05" db="EMBL/GenBank/DDBJ databases">
        <authorList>
            <person name="Li X."/>
        </authorList>
    </citation>
    <scope>NUCLEOTIDE SEQUENCE [LARGE SCALE GENOMIC DNA]</scope>
    <source>
        <strain evidence="4">HKS-05</strain>
    </source>
</reference>
<dbReference type="GO" id="GO:0016491">
    <property type="term" value="F:oxidoreductase activity"/>
    <property type="evidence" value="ECO:0007669"/>
    <property type="project" value="UniProtKB-KW"/>
</dbReference>
<evidence type="ECO:0000313" key="4">
    <source>
        <dbReference type="Proteomes" id="UP000249842"/>
    </source>
</evidence>
<dbReference type="AlphaFoldDB" id="A0A328B3P5"/>
<evidence type="ECO:0000259" key="2">
    <source>
        <dbReference type="Pfam" id="PF01266"/>
    </source>
</evidence>
<dbReference type="RefSeq" id="WP_111458758.1">
    <property type="nucleotide sequence ID" value="NZ_QFYP01000001.1"/>
</dbReference>